<feature type="transmembrane region" description="Helical" evidence="7">
    <location>
        <begin position="12"/>
        <end position="29"/>
    </location>
</feature>
<sequence length="315" mass="34242">MGFYIKKFTSLITTLLLISIVTFGVFQILPGDPASIILGPDADPLQLEAMRQSLNLDAPVLTRYIDWIGNAFRGNLGDSIRFRIPVSELLLARIPVTASLALVSLTLTVLIGLPIGLFIVRHDHASGKFVCILSQLSIAIPSFWMGIVLVLLFSVTLNIFPSGGYIPFVTHPLKWLQSLFLPGLSIALGAAAVLIRYLSTTMLEELPKHYVQTARSKGLSEGKVLTKHVFKNALIPTITILGMLVIDILGGSIITENVFNLPGLGNLIVTAINSRDLPLIQGLVLYLGGIVVIINFIVDILYSIIDPRIRVIGGR</sequence>
<organism evidence="9 10">
    <name type="scientific">Holtiella tumoricola</name>
    <dbReference type="NCBI Taxonomy" id="3018743"/>
    <lineage>
        <taxon>Bacteria</taxon>
        <taxon>Bacillati</taxon>
        <taxon>Bacillota</taxon>
        <taxon>Clostridia</taxon>
        <taxon>Lachnospirales</taxon>
        <taxon>Cellulosilyticaceae</taxon>
        <taxon>Holtiella</taxon>
    </lineage>
</organism>
<dbReference type="InterPro" id="IPR000515">
    <property type="entry name" value="MetI-like"/>
</dbReference>
<evidence type="ECO:0000256" key="2">
    <source>
        <dbReference type="ARBA" id="ARBA00022448"/>
    </source>
</evidence>
<feature type="transmembrane region" description="Helical" evidence="7">
    <location>
        <begin position="132"/>
        <end position="155"/>
    </location>
</feature>
<evidence type="ECO:0000313" key="10">
    <source>
        <dbReference type="Proteomes" id="UP001169242"/>
    </source>
</evidence>
<dbReference type="RefSeq" id="WP_271013281.1">
    <property type="nucleotide sequence ID" value="NZ_JAQIFT010000062.1"/>
</dbReference>
<name>A0AA42DR10_9FIRM</name>
<proteinExistence type="inferred from homology"/>
<dbReference type="SUPFAM" id="SSF161098">
    <property type="entry name" value="MetI-like"/>
    <property type="match status" value="1"/>
</dbReference>
<dbReference type="CDD" id="cd06261">
    <property type="entry name" value="TM_PBP2"/>
    <property type="match status" value="1"/>
</dbReference>
<keyword evidence="2 7" id="KW-0813">Transport</keyword>
<dbReference type="Proteomes" id="UP001169242">
    <property type="component" value="Unassembled WGS sequence"/>
</dbReference>
<dbReference type="PANTHER" id="PTHR43163:SF6">
    <property type="entry name" value="DIPEPTIDE TRANSPORT SYSTEM PERMEASE PROTEIN DPPB-RELATED"/>
    <property type="match status" value="1"/>
</dbReference>
<dbReference type="AlphaFoldDB" id="A0AA42DR10"/>
<dbReference type="Pfam" id="PF00528">
    <property type="entry name" value="BPD_transp_1"/>
    <property type="match status" value="1"/>
</dbReference>
<gene>
    <name evidence="9" type="ORF">PBV87_18435</name>
</gene>
<evidence type="ECO:0000256" key="5">
    <source>
        <dbReference type="ARBA" id="ARBA00022989"/>
    </source>
</evidence>
<evidence type="ECO:0000256" key="3">
    <source>
        <dbReference type="ARBA" id="ARBA00022475"/>
    </source>
</evidence>
<evidence type="ECO:0000256" key="6">
    <source>
        <dbReference type="ARBA" id="ARBA00023136"/>
    </source>
</evidence>
<comment type="similarity">
    <text evidence="7">Belongs to the binding-protein-dependent transport system permease family.</text>
</comment>
<keyword evidence="3" id="KW-1003">Cell membrane</keyword>
<feature type="transmembrane region" description="Helical" evidence="7">
    <location>
        <begin position="283"/>
        <end position="305"/>
    </location>
</feature>
<feature type="transmembrane region" description="Helical" evidence="7">
    <location>
        <begin position="233"/>
        <end position="254"/>
    </location>
</feature>
<reference evidence="9" key="1">
    <citation type="journal article" date="2023" name="Int. J. Syst. Evol. Microbiol.">
        <title>&lt;i&gt;Holtiella tumoricola&lt;/i&gt; gen. nov. sp. nov., isolated from a human clinical sample.</title>
        <authorList>
            <person name="Allen-Vercoe E."/>
            <person name="Daigneault M.C."/>
            <person name="Vancuren S.J."/>
            <person name="Cochrane K."/>
            <person name="O'Neal L.L."/>
            <person name="Sankaranarayanan K."/>
            <person name="Lawson P.A."/>
        </authorList>
    </citation>
    <scope>NUCLEOTIDE SEQUENCE</scope>
    <source>
        <strain evidence="9">CC70A</strain>
    </source>
</reference>
<feature type="domain" description="ABC transmembrane type-1" evidence="8">
    <location>
        <begin position="94"/>
        <end position="302"/>
    </location>
</feature>
<feature type="transmembrane region" description="Helical" evidence="7">
    <location>
        <begin position="175"/>
        <end position="198"/>
    </location>
</feature>
<dbReference type="GO" id="GO:0005886">
    <property type="term" value="C:plasma membrane"/>
    <property type="evidence" value="ECO:0007669"/>
    <property type="project" value="UniProtKB-SubCell"/>
</dbReference>
<dbReference type="Gene3D" id="1.10.3720.10">
    <property type="entry name" value="MetI-like"/>
    <property type="match status" value="1"/>
</dbReference>
<evidence type="ECO:0000256" key="1">
    <source>
        <dbReference type="ARBA" id="ARBA00004651"/>
    </source>
</evidence>
<dbReference type="PROSITE" id="PS50928">
    <property type="entry name" value="ABC_TM1"/>
    <property type="match status" value="1"/>
</dbReference>
<dbReference type="InterPro" id="IPR045621">
    <property type="entry name" value="BPD_transp_1_N"/>
</dbReference>
<dbReference type="GO" id="GO:0071916">
    <property type="term" value="F:dipeptide transmembrane transporter activity"/>
    <property type="evidence" value="ECO:0007669"/>
    <property type="project" value="TreeGrafter"/>
</dbReference>
<comment type="caution">
    <text evidence="9">The sequence shown here is derived from an EMBL/GenBank/DDBJ whole genome shotgun (WGS) entry which is preliminary data.</text>
</comment>
<feature type="transmembrane region" description="Helical" evidence="7">
    <location>
        <begin position="98"/>
        <end position="120"/>
    </location>
</feature>
<evidence type="ECO:0000256" key="4">
    <source>
        <dbReference type="ARBA" id="ARBA00022692"/>
    </source>
</evidence>
<keyword evidence="4 7" id="KW-0812">Transmembrane</keyword>
<dbReference type="InterPro" id="IPR035906">
    <property type="entry name" value="MetI-like_sf"/>
</dbReference>
<evidence type="ECO:0000256" key="7">
    <source>
        <dbReference type="RuleBase" id="RU363032"/>
    </source>
</evidence>
<dbReference type="EMBL" id="JAQIFT010000062">
    <property type="protein sequence ID" value="MDA3733461.1"/>
    <property type="molecule type" value="Genomic_DNA"/>
</dbReference>
<protein>
    <submittedName>
        <fullName evidence="9">ABC transporter permease</fullName>
    </submittedName>
</protein>
<dbReference type="Pfam" id="PF19300">
    <property type="entry name" value="BPD_transp_1_N"/>
    <property type="match status" value="1"/>
</dbReference>
<keyword evidence="6 7" id="KW-0472">Membrane</keyword>
<accession>A0AA42DR10</accession>
<evidence type="ECO:0000259" key="8">
    <source>
        <dbReference type="PROSITE" id="PS50928"/>
    </source>
</evidence>
<dbReference type="PANTHER" id="PTHR43163">
    <property type="entry name" value="DIPEPTIDE TRANSPORT SYSTEM PERMEASE PROTEIN DPPB-RELATED"/>
    <property type="match status" value="1"/>
</dbReference>
<evidence type="ECO:0000313" key="9">
    <source>
        <dbReference type="EMBL" id="MDA3733461.1"/>
    </source>
</evidence>
<keyword evidence="10" id="KW-1185">Reference proteome</keyword>
<comment type="subcellular location">
    <subcellularLocation>
        <location evidence="1 7">Cell membrane</location>
        <topology evidence="1 7">Multi-pass membrane protein</topology>
    </subcellularLocation>
</comment>
<keyword evidence="5 7" id="KW-1133">Transmembrane helix</keyword>